<feature type="region of interest" description="Disordered" evidence="1">
    <location>
        <begin position="20"/>
        <end position="62"/>
    </location>
</feature>
<feature type="compositionally biased region" description="Low complexity" evidence="1">
    <location>
        <begin position="192"/>
        <end position="201"/>
    </location>
</feature>
<comment type="caution">
    <text evidence="2">The sequence shown here is derived from an EMBL/GenBank/DDBJ whole genome shotgun (WGS) entry which is preliminary data.</text>
</comment>
<evidence type="ECO:0000313" key="3">
    <source>
        <dbReference type="Proteomes" id="UP001439008"/>
    </source>
</evidence>
<feature type="region of interest" description="Disordered" evidence="1">
    <location>
        <begin position="388"/>
        <end position="434"/>
    </location>
</feature>
<dbReference type="Proteomes" id="UP001439008">
    <property type="component" value="Unassembled WGS sequence"/>
</dbReference>
<keyword evidence="3" id="KW-1185">Reference proteome</keyword>
<feature type="region of interest" description="Disordered" evidence="1">
    <location>
        <begin position="173"/>
        <end position="201"/>
    </location>
</feature>
<gene>
    <name evidence="2" type="ORF">MHBO_000513</name>
</gene>
<evidence type="ECO:0000256" key="1">
    <source>
        <dbReference type="SAM" id="MobiDB-lite"/>
    </source>
</evidence>
<evidence type="ECO:0000313" key="2">
    <source>
        <dbReference type="EMBL" id="MES1918560.1"/>
    </source>
</evidence>
<proteinExistence type="predicted"/>
<protein>
    <submittedName>
        <fullName evidence="2">Uncharacterized protein</fullName>
    </submittedName>
</protein>
<dbReference type="EMBL" id="JBDODL010000084">
    <property type="protein sequence ID" value="MES1918560.1"/>
    <property type="molecule type" value="Genomic_DNA"/>
</dbReference>
<feature type="compositionally biased region" description="Polar residues" evidence="1">
    <location>
        <begin position="405"/>
        <end position="415"/>
    </location>
</feature>
<organism evidence="2 3">
    <name type="scientific">Bonamia ostreae</name>
    <dbReference type="NCBI Taxonomy" id="126728"/>
    <lineage>
        <taxon>Eukaryota</taxon>
        <taxon>Sar</taxon>
        <taxon>Rhizaria</taxon>
        <taxon>Endomyxa</taxon>
        <taxon>Ascetosporea</taxon>
        <taxon>Haplosporida</taxon>
        <taxon>Bonamia</taxon>
    </lineage>
</organism>
<accession>A0ABV2AFU2</accession>
<name>A0ABV2AFU2_9EUKA</name>
<reference evidence="2 3" key="1">
    <citation type="journal article" date="2024" name="BMC Biol.">
        <title>Comparative genomics of Ascetosporea gives new insight into the evolutionary basis for animal parasitism in Rhizaria.</title>
        <authorList>
            <person name="Hiltunen Thoren M."/>
            <person name="Onut-Brannstrom I."/>
            <person name="Alfjorden A."/>
            <person name="Peckova H."/>
            <person name="Swords F."/>
            <person name="Hooper C."/>
            <person name="Holzer A.S."/>
            <person name="Bass D."/>
            <person name="Burki F."/>
        </authorList>
    </citation>
    <scope>NUCLEOTIDE SEQUENCE [LARGE SCALE GENOMIC DNA]</scope>
    <source>
        <strain evidence="2">20-A016</strain>
    </source>
</reference>
<sequence>MNPLHPNFFKTPKLVSKLRGADLDISGKDSNSEGHGKETNKNSHGEPSLFGSEPNMNKKTRFGNRSEDIFFNEDISAGNAKKSFRKIGADNEPIFPKGFSCQIKERVLPLKNSKPLAEAPRTTNSGATETVVNRPKHRKLQNFGKKAENEKIDGTQKHWKLKKLPFKRKRRVPKYPSIDAGASPRLPQLSRASTDSSAPLSPSDLDKLKLYFGQVRGYFGRLRSEQNAVVARAYEDCPVALKEGVCALSGENSNNFLSLVQSAVARLEESVAAWIERKPKTAEKRLERRAAEDRKSILHLLLNAASGRVEKSRRLLKTEGRALALACVQLACSKFCFGSSRVPGDDQNADGKRDLVETVAKAQESSLLRLHERGARLLQKLVVFETRKKMKKEREEREDEKSGSKAKSQSNSELQSIILGLNPKSDSGSEKVVD</sequence>
<feature type="compositionally biased region" description="Basic and acidic residues" evidence="1">
    <location>
        <begin position="20"/>
        <end position="44"/>
    </location>
</feature>
<feature type="compositionally biased region" description="Basic and acidic residues" evidence="1">
    <location>
        <begin position="392"/>
        <end position="403"/>
    </location>
</feature>